<name>A0A6J4HVE6_9PROT</name>
<dbReference type="AlphaFoldDB" id="A0A6J4HVE6"/>
<proteinExistence type="inferred from homology"/>
<evidence type="ECO:0000313" key="3">
    <source>
        <dbReference type="EMBL" id="CAA9235067.1"/>
    </source>
</evidence>
<dbReference type="Pfam" id="PF04303">
    <property type="entry name" value="PrpF"/>
    <property type="match status" value="1"/>
</dbReference>
<evidence type="ECO:0000256" key="1">
    <source>
        <dbReference type="ARBA" id="ARBA00007673"/>
    </source>
</evidence>
<organism evidence="3">
    <name type="scientific">uncultured Craurococcus sp</name>
    <dbReference type="NCBI Taxonomy" id="1135998"/>
    <lineage>
        <taxon>Bacteria</taxon>
        <taxon>Pseudomonadati</taxon>
        <taxon>Pseudomonadota</taxon>
        <taxon>Alphaproteobacteria</taxon>
        <taxon>Acetobacterales</taxon>
        <taxon>Acetobacteraceae</taxon>
        <taxon>Craurococcus</taxon>
        <taxon>environmental samples</taxon>
    </lineage>
</organism>
<dbReference type="SUPFAM" id="SSF54506">
    <property type="entry name" value="Diaminopimelate epimerase-like"/>
    <property type="match status" value="2"/>
</dbReference>
<gene>
    <name evidence="3" type="ORF">AVDCRST_MAG27-2207</name>
</gene>
<sequence>MTQRFIPAAFIRGGSSKGVFFHARDLPADRAELDPILLSALGSPDPYGRQLDGMGGGISSLSKAVIIGPPTHPEADVDYTFAQVAVDRPVVDWNGNCGNLSAAVGPFAVDEGLVRLPDGEALVRIHQVNTRKIIHARFPVRGGRAEVRGDFAIAGVAGTGARIRLDFLAPGGTQTAGLFPTGRVADALEVPGLGSLRATLVDAGNPAAFVDARDLGLTGGESPEEIEVQGEVMALLDRIRRAAGVAMGLAAAPEGVGLAAPRIALVAGPLAARTLDGAVLDPGAHDVTVRMLSMERPHRAVPMTGAMGLAVACRVEGSIPHGLARHGGRAEEIRVAHPSGMLTVGAEVERRPGGWHAESAVVFRTQRRLMEGAVAIPA</sequence>
<dbReference type="PANTHER" id="PTHR43709:SF2">
    <property type="entry name" value="DUF453 DOMAIN PROTEIN (AFU_ORTHOLOGUE AFUA_6G00360)"/>
    <property type="match status" value="1"/>
</dbReference>
<reference evidence="3" key="1">
    <citation type="submission" date="2020-02" db="EMBL/GenBank/DDBJ databases">
        <authorList>
            <person name="Meier V. D."/>
        </authorList>
    </citation>
    <scope>NUCLEOTIDE SEQUENCE</scope>
    <source>
        <strain evidence="3">AVDCRST_MAG27</strain>
    </source>
</reference>
<accession>A0A6J4HVE6</accession>
<comment type="similarity">
    <text evidence="1">Belongs to the PrpF family.</text>
</comment>
<keyword evidence="2 3" id="KW-0413">Isomerase</keyword>
<protein>
    <submittedName>
        <fullName evidence="3">2-methylaconitate isomerase</fullName>
    </submittedName>
</protein>
<dbReference type="InterPro" id="IPR007400">
    <property type="entry name" value="PrpF-like"/>
</dbReference>
<dbReference type="Gene3D" id="3.10.310.10">
    <property type="entry name" value="Diaminopimelate Epimerase, Chain A, domain 1"/>
    <property type="match status" value="2"/>
</dbReference>
<dbReference type="PANTHER" id="PTHR43709">
    <property type="entry name" value="ACONITATE ISOMERASE-RELATED"/>
    <property type="match status" value="1"/>
</dbReference>
<evidence type="ECO:0000256" key="2">
    <source>
        <dbReference type="ARBA" id="ARBA00023235"/>
    </source>
</evidence>
<dbReference type="GO" id="GO:0016853">
    <property type="term" value="F:isomerase activity"/>
    <property type="evidence" value="ECO:0007669"/>
    <property type="project" value="UniProtKB-KW"/>
</dbReference>
<dbReference type="EMBL" id="CADCTD010000049">
    <property type="protein sequence ID" value="CAA9235067.1"/>
    <property type="molecule type" value="Genomic_DNA"/>
</dbReference>